<dbReference type="Proteomes" id="UP000663918">
    <property type="component" value="Chromosome"/>
</dbReference>
<dbReference type="RefSeq" id="WP_207868857.1">
    <property type="nucleotide sequence ID" value="NZ_CP062222.1"/>
</dbReference>
<accession>A0A975C338</accession>
<evidence type="ECO:0000313" key="2">
    <source>
        <dbReference type="EMBL" id="QTC90441.1"/>
    </source>
</evidence>
<dbReference type="InterPro" id="IPR001387">
    <property type="entry name" value="Cro/C1-type_HTH"/>
</dbReference>
<proteinExistence type="predicted"/>
<protein>
    <submittedName>
        <fullName evidence="2">Helix-turn-helix transcriptional regulator</fullName>
    </submittedName>
</protein>
<reference evidence="2" key="1">
    <citation type="submission" date="2020-09" db="EMBL/GenBank/DDBJ databases">
        <title>Brevundimonas sp. LVF2 isolated from a puddle in Goettingen, Germany.</title>
        <authorList>
            <person name="Friedrich I."/>
            <person name="Klassen A."/>
            <person name="Hannes N."/>
            <person name="Schneider D."/>
            <person name="Hertel R."/>
            <person name="Daniel R."/>
        </authorList>
    </citation>
    <scope>NUCLEOTIDE SEQUENCE</scope>
    <source>
        <strain evidence="2">LVF2</strain>
    </source>
</reference>
<dbReference type="PROSITE" id="PS50943">
    <property type="entry name" value="HTH_CROC1"/>
    <property type="match status" value="1"/>
</dbReference>
<dbReference type="SMART" id="SM00530">
    <property type="entry name" value="HTH_XRE"/>
    <property type="match status" value="1"/>
</dbReference>
<organism evidence="2 3">
    <name type="scientific">Brevundimonas goettingensis</name>
    <dbReference type="NCBI Taxonomy" id="2774190"/>
    <lineage>
        <taxon>Bacteria</taxon>
        <taxon>Pseudomonadati</taxon>
        <taxon>Pseudomonadota</taxon>
        <taxon>Alphaproteobacteria</taxon>
        <taxon>Caulobacterales</taxon>
        <taxon>Caulobacteraceae</taxon>
        <taxon>Brevundimonas</taxon>
    </lineage>
</organism>
<dbReference type="InterPro" id="IPR010982">
    <property type="entry name" value="Lambda_DNA-bd_dom_sf"/>
</dbReference>
<dbReference type="SUPFAM" id="SSF47413">
    <property type="entry name" value="lambda repressor-like DNA-binding domains"/>
    <property type="match status" value="1"/>
</dbReference>
<evidence type="ECO:0000259" key="1">
    <source>
        <dbReference type="PROSITE" id="PS50943"/>
    </source>
</evidence>
<dbReference type="Pfam" id="PF01381">
    <property type="entry name" value="HTH_3"/>
    <property type="match status" value="1"/>
</dbReference>
<dbReference type="GO" id="GO:0003677">
    <property type="term" value="F:DNA binding"/>
    <property type="evidence" value="ECO:0007669"/>
    <property type="project" value="InterPro"/>
</dbReference>
<dbReference type="EMBL" id="CP062222">
    <property type="protein sequence ID" value="QTC90441.1"/>
    <property type="molecule type" value="Genomic_DNA"/>
</dbReference>
<dbReference type="CDD" id="cd00093">
    <property type="entry name" value="HTH_XRE"/>
    <property type="match status" value="1"/>
</dbReference>
<evidence type="ECO:0000313" key="3">
    <source>
        <dbReference type="Proteomes" id="UP000663918"/>
    </source>
</evidence>
<name>A0A975C338_9CAUL</name>
<sequence>MTELTPAAMRAARALLKWTMRDLERESGVALATINAIENSKRPRPPQAATATKIAQAFADHGVELLGDGKPGARLGQCPP</sequence>
<dbReference type="AlphaFoldDB" id="A0A975C338"/>
<dbReference type="KEGG" id="bgoe:IFJ75_14310"/>
<dbReference type="Gene3D" id="1.10.260.40">
    <property type="entry name" value="lambda repressor-like DNA-binding domains"/>
    <property type="match status" value="1"/>
</dbReference>
<feature type="domain" description="HTH cro/C1-type" evidence="1">
    <location>
        <begin position="9"/>
        <end position="58"/>
    </location>
</feature>
<keyword evidence="3" id="KW-1185">Reference proteome</keyword>
<gene>
    <name evidence="2" type="ORF">IFJ75_14310</name>
</gene>